<dbReference type="AlphaFoldDB" id="A0A0A9YHF3"/>
<gene>
    <name evidence="1" type="primary">LOS1_2</name>
    <name evidence="1" type="ORF">CM83_104892</name>
</gene>
<reference evidence="1" key="1">
    <citation type="journal article" date="2014" name="PLoS ONE">
        <title>Transcriptome-Based Identification of ABC Transporters in the Western Tarnished Plant Bug Lygus hesperus.</title>
        <authorList>
            <person name="Hull J.J."/>
            <person name="Chaney K."/>
            <person name="Geib S.M."/>
            <person name="Fabrick J.A."/>
            <person name="Brent C.S."/>
            <person name="Walsh D."/>
            <person name="Lavine L.C."/>
        </authorList>
    </citation>
    <scope>NUCLEOTIDE SEQUENCE</scope>
</reference>
<proteinExistence type="predicted"/>
<accession>A0A0A9YHF3</accession>
<feature type="non-terminal residue" evidence="1">
    <location>
        <position position="107"/>
    </location>
</feature>
<reference evidence="1" key="2">
    <citation type="submission" date="2014-07" db="EMBL/GenBank/DDBJ databases">
        <authorList>
            <person name="Hull J."/>
        </authorList>
    </citation>
    <scope>NUCLEOTIDE SEQUENCE</scope>
</reference>
<dbReference type="EMBL" id="GBHO01014634">
    <property type="protein sequence ID" value="JAG28970.1"/>
    <property type="molecule type" value="Transcribed_RNA"/>
</dbReference>
<sequence>HCESVENGGGGGGHTTSQGSHIRAVLQFFLDWQHVLPILHEVTSDDVEHFNHTLDQVHQTHFTTSRKLLATPFYQLLQEKLVEYLTNRYRRTVDVPSSTHQDGVHAA</sequence>
<feature type="non-terminal residue" evidence="1">
    <location>
        <position position="1"/>
    </location>
</feature>
<organism evidence="1">
    <name type="scientific">Lygus hesperus</name>
    <name type="common">Western plant bug</name>
    <dbReference type="NCBI Taxonomy" id="30085"/>
    <lineage>
        <taxon>Eukaryota</taxon>
        <taxon>Metazoa</taxon>
        <taxon>Ecdysozoa</taxon>
        <taxon>Arthropoda</taxon>
        <taxon>Hexapoda</taxon>
        <taxon>Insecta</taxon>
        <taxon>Pterygota</taxon>
        <taxon>Neoptera</taxon>
        <taxon>Paraneoptera</taxon>
        <taxon>Hemiptera</taxon>
        <taxon>Heteroptera</taxon>
        <taxon>Panheteroptera</taxon>
        <taxon>Cimicomorpha</taxon>
        <taxon>Miridae</taxon>
        <taxon>Mirini</taxon>
        <taxon>Lygus</taxon>
    </lineage>
</organism>
<evidence type="ECO:0000313" key="1">
    <source>
        <dbReference type="EMBL" id="JAG28970.1"/>
    </source>
</evidence>
<name>A0A0A9YHF3_LYGHE</name>
<protein>
    <submittedName>
        <fullName evidence="1">Exportin-T</fullName>
    </submittedName>
</protein>